<sequence length="355" mass="40207">MALTVSHKWICDAVARISEKSMAEVKQMMEIYAWLISYDNVNISFCAFSQRVDKNTKFLSGTAATVYVKPGTAPLSEHAITNLPTKCAEGLKTPPTSEDISKLAINSYPHIHTFMVHQVLSFLTWCPEFEFHTYTCRDNYRFECPPSINALPTGPDHITRQYLLGTVGIPEASYKDNQCLVKEWFRQLGWGSPLQQVKFCAGDKNSFERLNFLVFVFGWLHCQMAFANSLHRQYLGTSQGQGLMHAFILLAKRGLNTTQTEGPFYQDLTKPLYHITEAHILEDWLRVGGVTKILDLRNNSPEELWKLANTIVETRASSNALVRATLGQSPMRDRKSKGDPKMSINYLADTNELIT</sequence>
<evidence type="ECO:0000313" key="2">
    <source>
        <dbReference type="EMBL" id="KAF9521996.1"/>
    </source>
</evidence>
<keyword evidence="3" id="KW-1185">Reference proteome</keyword>
<dbReference type="Proteomes" id="UP000807306">
    <property type="component" value="Unassembled WGS sequence"/>
</dbReference>
<organism evidence="2 3">
    <name type="scientific">Crepidotus variabilis</name>
    <dbReference type="NCBI Taxonomy" id="179855"/>
    <lineage>
        <taxon>Eukaryota</taxon>
        <taxon>Fungi</taxon>
        <taxon>Dikarya</taxon>
        <taxon>Basidiomycota</taxon>
        <taxon>Agaricomycotina</taxon>
        <taxon>Agaricomycetes</taxon>
        <taxon>Agaricomycetidae</taxon>
        <taxon>Agaricales</taxon>
        <taxon>Agaricineae</taxon>
        <taxon>Crepidotaceae</taxon>
        <taxon>Crepidotus</taxon>
    </lineage>
</organism>
<dbReference type="OrthoDB" id="3251235at2759"/>
<comment type="caution">
    <text evidence="2">The sequence shown here is derived from an EMBL/GenBank/DDBJ whole genome shotgun (WGS) entry which is preliminary data.</text>
</comment>
<evidence type="ECO:0000259" key="1">
    <source>
        <dbReference type="Pfam" id="PF20231"/>
    </source>
</evidence>
<dbReference type="AlphaFoldDB" id="A0A9P6E3R1"/>
<evidence type="ECO:0000313" key="3">
    <source>
        <dbReference type="Proteomes" id="UP000807306"/>
    </source>
</evidence>
<protein>
    <recommendedName>
        <fullName evidence="1">DUF6589 domain-containing protein</fullName>
    </recommendedName>
</protein>
<dbReference type="InterPro" id="IPR046496">
    <property type="entry name" value="DUF6589"/>
</dbReference>
<accession>A0A9P6E3R1</accession>
<feature type="domain" description="DUF6589" evidence="1">
    <location>
        <begin position="92"/>
        <end position="334"/>
    </location>
</feature>
<gene>
    <name evidence="2" type="ORF">CPB83DRAFT_900054</name>
</gene>
<name>A0A9P6E3R1_9AGAR</name>
<dbReference type="Pfam" id="PF20231">
    <property type="entry name" value="DUF6589"/>
    <property type="match status" value="1"/>
</dbReference>
<reference evidence="2" key="1">
    <citation type="submission" date="2020-11" db="EMBL/GenBank/DDBJ databases">
        <authorList>
            <consortium name="DOE Joint Genome Institute"/>
            <person name="Ahrendt S."/>
            <person name="Riley R."/>
            <person name="Andreopoulos W."/>
            <person name="Labutti K."/>
            <person name="Pangilinan J."/>
            <person name="Ruiz-Duenas F.J."/>
            <person name="Barrasa J.M."/>
            <person name="Sanchez-Garcia M."/>
            <person name="Camarero S."/>
            <person name="Miyauchi S."/>
            <person name="Serrano A."/>
            <person name="Linde D."/>
            <person name="Babiker R."/>
            <person name="Drula E."/>
            <person name="Ayuso-Fernandez I."/>
            <person name="Pacheco R."/>
            <person name="Padilla G."/>
            <person name="Ferreira P."/>
            <person name="Barriuso J."/>
            <person name="Kellner H."/>
            <person name="Castanera R."/>
            <person name="Alfaro M."/>
            <person name="Ramirez L."/>
            <person name="Pisabarro A.G."/>
            <person name="Kuo A."/>
            <person name="Tritt A."/>
            <person name="Lipzen A."/>
            <person name="He G."/>
            <person name="Yan M."/>
            <person name="Ng V."/>
            <person name="Cullen D."/>
            <person name="Martin F."/>
            <person name="Rosso M.-N."/>
            <person name="Henrissat B."/>
            <person name="Hibbett D."/>
            <person name="Martinez A.T."/>
            <person name="Grigoriev I.V."/>
        </authorList>
    </citation>
    <scope>NUCLEOTIDE SEQUENCE</scope>
    <source>
        <strain evidence="2">CBS 506.95</strain>
    </source>
</reference>
<dbReference type="EMBL" id="MU157968">
    <property type="protein sequence ID" value="KAF9521996.1"/>
    <property type="molecule type" value="Genomic_DNA"/>
</dbReference>
<proteinExistence type="predicted"/>